<dbReference type="AlphaFoldDB" id="A0A7W3ZU38"/>
<proteinExistence type="predicted"/>
<sequence>MSHVDSGRITELALAAAPAVGTEAAHLAHCARCRADLAAARRVVRAARAVPQPDRAPHPHSRRPPARLWRAIEAAARAAAPPDAPTEPD</sequence>
<organism evidence="1 2">
    <name type="scientific">Streptomyces alkaliterrae</name>
    <dbReference type="NCBI Taxonomy" id="2213162"/>
    <lineage>
        <taxon>Bacteria</taxon>
        <taxon>Bacillati</taxon>
        <taxon>Actinomycetota</taxon>
        <taxon>Actinomycetes</taxon>
        <taxon>Kitasatosporales</taxon>
        <taxon>Streptomycetaceae</taxon>
        <taxon>Streptomyces</taxon>
    </lineage>
</organism>
<reference evidence="2" key="1">
    <citation type="submission" date="2020-05" db="EMBL/GenBank/DDBJ databases">
        <title>Classification of alakaliphilic streptomycetes isolated from an alkaline soil next to Lonar Crater, India and a proposal for the recognition of Streptomyces alkaliterrae sp. nov.</title>
        <authorList>
            <person name="Golinska P."/>
        </authorList>
    </citation>
    <scope>NUCLEOTIDE SEQUENCE [LARGE SCALE GENOMIC DNA]</scope>
    <source>
        <strain evidence="2">OF8</strain>
    </source>
</reference>
<gene>
    <name evidence="1" type="ORF">H3147_18885</name>
</gene>
<evidence type="ECO:0000313" key="2">
    <source>
        <dbReference type="Proteomes" id="UP000517765"/>
    </source>
</evidence>
<protein>
    <submittedName>
        <fullName evidence="1">Uncharacterized protein</fullName>
    </submittedName>
</protein>
<dbReference type="RefSeq" id="WP_181356430.1">
    <property type="nucleotide sequence ID" value="NZ_JABJXA010000125.1"/>
</dbReference>
<accession>A0A7W3ZU38</accession>
<dbReference type="EMBL" id="JABJXA010000125">
    <property type="protein sequence ID" value="MBB1260874.1"/>
    <property type="molecule type" value="Genomic_DNA"/>
</dbReference>
<evidence type="ECO:0000313" key="1">
    <source>
        <dbReference type="EMBL" id="MBB1260874.1"/>
    </source>
</evidence>
<comment type="caution">
    <text evidence="1">The sequence shown here is derived from an EMBL/GenBank/DDBJ whole genome shotgun (WGS) entry which is preliminary data.</text>
</comment>
<name>A0A7W3ZU38_9ACTN</name>
<dbReference type="Proteomes" id="UP000517765">
    <property type="component" value="Unassembled WGS sequence"/>
</dbReference>